<proteinExistence type="predicted"/>
<gene>
    <name evidence="2" type="ORF">BN536_00786</name>
</gene>
<comment type="caution">
    <text evidence="2">The sequence shown here is derived from an EMBL/GenBank/DDBJ whole genome shotgun (WGS) entry which is preliminary data.</text>
</comment>
<evidence type="ECO:0000313" key="3">
    <source>
        <dbReference type="Proteomes" id="UP000018372"/>
    </source>
</evidence>
<dbReference type="AlphaFoldDB" id="R5VCY9"/>
<name>R5VCY9_9BACT</name>
<protein>
    <recommendedName>
        <fullName evidence="1">FHA domain-containing protein</fullName>
    </recommendedName>
</protein>
<dbReference type="EMBL" id="CBAT010000242">
    <property type="protein sequence ID" value="CCZ88478.1"/>
    <property type="molecule type" value="Genomic_DNA"/>
</dbReference>
<evidence type="ECO:0000313" key="2">
    <source>
        <dbReference type="EMBL" id="CCZ88478.1"/>
    </source>
</evidence>
<evidence type="ECO:0000259" key="1">
    <source>
        <dbReference type="PROSITE" id="PS50006"/>
    </source>
</evidence>
<sequence length="128" mass="15292">MRENMVSKFYLFAPVVKEIIKTYVENGQSLIMEGCYIPFGREKDFADDYQCDIKYICLIFSEEYIRQHFADIVKNESVIETRLSTDITADDMIKSNGYNLEQYKLRNYNYIFIDHVYQINHDIIETLQ</sequence>
<dbReference type="PROSITE" id="PS50006">
    <property type="entry name" value="FHA_DOMAIN"/>
    <property type="match status" value="1"/>
</dbReference>
<feature type="domain" description="FHA" evidence="1">
    <location>
        <begin position="37"/>
        <end position="105"/>
    </location>
</feature>
<dbReference type="Proteomes" id="UP000018372">
    <property type="component" value="Unassembled WGS sequence"/>
</dbReference>
<dbReference type="InterPro" id="IPR000253">
    <property type="entry name" value="FHA_dom"/>
</dbReference>
<accession>R5VCY9</accession>
<organism evidence="2 3">
    <name type="scientific">Phocaeicola plebeius CAG:211</name>
    <dbReference type="NCBI Taxonomy" id="1263052"/>
    <lineage>
        <taxon>Bacteria</taxon>
        <taxon>Pseudomonadati</taxon>
        <taxon>Bacteroidota</taxon>
        <taxon>Bacteroidia</taxon>
        <taxon>Bacteroidales</taxon>
        <taxon>Bacteroidaceae</taxon>
        <taxon>Phocaeicola</taxon>
    </lineage>
</organism>
<reference evidence="2" key="1">
    <citation type="submission" date="2012-11" db="EMBL/GenBank/DDBJ databases">
        <title>Dependencies among metagenomic species, viruses, plasmids and units of genetic variation.</title>
        <authorList>
            <person name="Nielsen H.B."/>
            <person name="Almeida M."/>
            <person name="Juncker A.S."/>
            <person name="Rasmussen S."/>
            <person name="Li J."/>
            <person name="Sunagawa S."/>
            <person name="Plichta D."/>
            <person name="Gautier L."/>
            <person name="Le Chatelier E."/>
            <person name="Peletier E."/>
            <person name="Bonde I."/>
            <person name="Nielsen T."/>
            <person name="Manichanh C."/>
            <person name="Arumugam M."/>
            <person name="Batto J."/>
            <person name="Santos M.B.Q.D."/>
            <person name="Blom N."/>
            <person name="Borruel N."/>
            <person name="Burgdorf K.S."/>
            <person name="Boumezbeur F."/>
            <person name="Casellas F."/>
            <person name="Dore J."/>
            <person name="Guarner F."/>
            <person name="Hansen T."/>
            <person name="Hildebrand F."/>
            <person name="Kaas R.S."/>
            <person name="Kennedy S."/>
            <person name="Kristiansen K."/>
            <person name="Kultima J.R."/>
            <person name="Leonard P."/>
            <person name="Levenez F."/>
            <person name="Lund O."/>
            <person name="Moumen B."/>
            <person name="Le Paslier D."/>
            <person name="Pons N."/>
            <person name="Pedersen O."/>
            <person name="Prifti E."/>
            <person name="Qin J."/>
            <person name="Raes J."/>
            <person name="Tap J."/>
            <person name="Tims S."/>
            <person name="Ussery D.W."/>
            <person name="Yamada T."/>
            <person name="MetaHit consortium"/>
            <person name="Renault P."/>
            <person name="Sicheritz-Ponten T."/>
            <person name="Bork P."/>
            <person name="Wang J."/>
            <person name="Brunak S."/>
            <person name="Ehrlich S.D."/>
        </authorList>
    </citation>
    <scope>NUCLEOTIDE SEQUENCE [LARGE SCALE GENOMIC DNA]</scope>
</reference>